<evidence type="ECO:0000313" key="10">
    <source>
        <dbReference type="Proteomes" id="UP000739565"/>
    </source>
</evidence>
<keyword evidence="7" id="KW-0432">Leucine biosynthesis</keyword>
<dbReference type="PANTHER" id="PTHR43345">
    <property type="entry name" value="3-ISOPROPYLMALATE DEHYDRATASE SMALL SUBUNIT 2-RELATED-RELATED"/>
    <property type="match status" value="1"/>
</dbReference>
<keyword evidence="7" id="KW-0100">Branched-chain amino acid biosynthesis</keyword>
<comment type="subunit">
    <text evidence="5 7">Heterodimer of LeuC and LeuD.</text>
</comment>
<comment type="similarity">
    <text evidence="4 7">Belongs to the LeuD family. LeuD type 2 subfamily.</text>
</comment>
<dbReference type="InterPro" id="IPR050075">
    <property type="entry name" value="LeuD"/>
</dbReference>
<evidence type="ECO:0000256" key="1">
    <source>
        <dbReference type="ARBA" id="ARBA00000491"/>
    </source>
</evidence>
<dbReference type="PANTHER" id="PTHR43345:SF2">
    <property type="entry name" value="3-ISOPROPYLMALATE DEHYDRATASE SMALL SUBUNIT 1"/>
    <property type="match status" value="1"/>
</dbReference>
<dbReference type="AlphaFoldDB" id="A0A953T0E2"/>
<keyword evidence="7" id="KW-0028">Amino-acid biosynthesis</keyword>
<evidence type="ECO:0000313" key="9">
    <source>
        <dbReference type="EMBL" id="MBZ1349023.1"/>
    </source>
</evidence>
<evidence type="ECO:0000256" key="7">
    <source>
        <dbReference type="HAMAP-Rule" id="MF_01032"/>
    </source>
</evidence>
<sequence length="163" mass="17657">MISSVCVHRYGDNVDTDTIIPGRYLTLRRPEELAGHCMEGLDPDFVRRVKAGDIIVAGRNFGSGSSREHAPIAIRAAGISCVVATSFARIFYRNAINIGLPVFECPELVAAVSTGDRIDVDLAMGAFFFDAKRFETPPLPPVIQAIVDAQGLVPYIVNKSKHG</sequence>
<dbReference type="Pfam" id="PF00694">
    <property type="entry name" value="Aconitase_C"/>
    <property type="match status" value="1"/>
</dbReference>
<comment type="caution">
    <text evidence="9">The sequence shown here is derived from an EMBL/GenBank/DDBJ whole genome shotgun (WGS) entry which is preliminary data.</text>
</comment>
<dbReference type="HAMAP" id="MF_01032">
    <property type="entry name" value="LeuD_type2"/>
    <property type="match status" value="1"/>
</dbReference>
<comment type="catalytic activity">
    <reaction evidence="1 7">
        <text>(2R,3S)-3-isopropylmalate = (2S)-2-isopropylmalate</text>
        <dbReference type="Rhea" id="RHEA:32287"/>
        <dbReference type="ChEBI" id="CHEBI:1178"/>
        <dbReference type="ChEBI" id="CHEBI:35121"/>
        <dbReference type="EC" id="4.2.1.33"/>
    </reaction>
</comment>
<keyword evidence="10" id="KW-1185">Reference proteome</keyword>
<reference evidence="9" key="1">
    <citation type="submission" date="2021-07" db="EMBL/GenBank/DDBJ databases">
        <title>New genus and species of the family Alcaligenaceae.</title>
        <authorList>
            <person name="Hahn M.W."/>
        </authorList>
    </citation>
    <scope>NUCLEOTIDE SEQUENCE</scope>
    <source>
        <strain evidence="9">LF4-65</strain>
    </source>
</reference>
<dbReference type="CDD" id="cd01577">
    <property type="entry name" value="IPMI_Swivel"/>
    <property type="match status" value="1"/>
</dbReference>
<organism evidence="9 10">
    <name type="scientific">Zwartia hollandica</name>
    <dbReference type="NCBI Taxonomy" id="324606"/>
    <lineage>
        <taxon>Bacteria</taxon>
        <taxon>Pseudomonadati</taxon>
        <taxon>Pseudomonadota</taxon>
        <taxon>Betaproteobacteria</taxon>
        <taxon>Burkholderiales</taxon>
        <taxon>Alcaligenaceae</taxon>
        <taxon>Zwartia</taxon>
    </lineage>
</organism>
<accession>A0A953T0E2</accession>
<dbReference type="Gene3D" id="3.20.19.10">
    <property type="entry name" value="Aconitase, domain 4"/>
    <property type="match status" value="1"/>
</dbReference>
<dbReference type="EC" id="4.2.1.33" evidence="7"/>
<comment type="function">
    <text evidence="2 7">Catalyzes the isomerization between 2-isopropylmalate and 3-isopropylmalate, via the formation of 2-isopropylmaleate.</text>
</comment>
<evidence type="ECO:0000256" key="6">
    <source>
        <dbReference type="ARBA" id="ARBA00023239"/>
    </source>
</evidence>
<dbReference type="RefSeq" id="WP_259659448.1">
    <property type="nucleotide sequence ID" value="NZ_JAHXRI010000001.1"/>
</dbReference>
<name>A0A953T0E2_9BURK</name>
<evidence type="ECO:0000259" key="8">
    <source>
        <dbReference type="Pfam" id="PF00694"/>
    </source>
</evidence>
<dbReference type="EMBL" id="JAHXRI010000001">
    <property type="protein sequence ID" value="MBZ1349023.1"/>
    <property type="molecule type" value="Genomic_DNA"/>
</dbReference>
<dbReference type="InterPro" id="IPR011827">
    <property type="entry name" value="LeuD_type2/HacB/DmdB"/>
</dbReference>
<gene>
    <name evidence="7" type="primary">leuD</name>
    <name evidence="9" type="ORF">KZZ10_00040</name>
</gene>
<evidence type="ECO:0000256" key="2">
    <source>
        <dbReference type="ARBA" id="ARBA00002695"/>
    </source>
</evidence>
<feature type="domain" description="Aconitase A/isopropylmalate dehydratase small subunit swivel" evidence="8">
    <location>
        <begin position="50"/>
        <end position="100"/>
    </location>
</feature>
<proteinExistence type="inferred from homology"/>
<evidence type="ECO:0000256" key="3">
    <source>
        <dbReference type="ARBA" id="ARBA00004729"/>
    </source>
</evidence>
<keyword evidence="6 7" id="KW-0456">Lyase</keyword>
<comment type="pathway">
    <text evidence="3 7">Amino-acid biosynthesis; L-leucine biosynthesis; L-leucine from 3-methyl-2-oxobutanoate: step 2/4.</text>
</comment>
<dbReference type="InterPro" id="IPR000573">
    <property type="entry name" value="AconitaseA/IPMdHydase_ssu_swvl"/>
</dbReference>
<evidence type="ECO:0000256" key="5">
    <source>
        <dbReference type="ARBA" id="ARBA00011271"/>
    </source>
</evidence>
<dbReference type="InterPro" id="IPR015928">
    <property type="entry name" value="Aconitase/3IPM_dehydase_swvl"/>
</dbReference>
<dbReference type="InterPro" id="IPR033940">
    <property type="entry name" value="IPMI_Swivel"/>
</dbReference>
<dbReference type="NCBIfam" id="TIGR02087">
    <property type="entry name" value="LEUD_arch"/>
    <property type="match status" value="1"/>
</dbReference>
<dbReference type="SUPFAM" id="SSF52016">
    <property type="entry name" value="LeuD/IlvD-like"/>
    <property type="match status" value="1"/>
</dbReference>
<dbReference type="GO" id="GO:0003861">
    <property type="term" value="F:3-isopropylmalate dehydratase activity"/>
    <property type="evidence" value="ECO:0007669"/>
    <property type="project" value="UniProtKB-UniRule"/>
</dbReference>
<evidence type="ECO:0000256" key="4">
    <source>
        <dbReference type="ARBA" id="ARBA00009869"/>
    </source>
</evidence>
<protein>
    <recommendedName>
        <fullName evidence="7">3-isopropylmalate dehydratase small subunit</fullName>
        <ecNumber evidence="7">4.2.1.33</ecNumber>
    </recommendedName>
    <alternativeName>
        <fullName evidence="7">Alpha-IPM isomerase</fullName>
        <shortName evidence="7">IPMI</shortName>
    </alternativeName>
    <alternativeName>
        <fullName evidence="7">Isopropylmalate isomerase</fullName>
    </alternativeName>
</protein>
<dbReference type="Proteomes" id="UP000739565">
    <property type="component" value="Unassembled WGS sequence"/>
</dbReference>
<dbReference type="GO" id="GO:0009098">
    <property type="term" value="P:L-leucine biosynthetic process"/>
    <property type="evidence" value="ECO:0007669"/>
    <property type="project" value="UniProtKB-UniRule"/>
</dbReference>